<evidence type="ECO:0000313" key="2">
    <source>
        <dbReference type="Ensembl" id="ENSVKKP00000005226.1"/>
    </source>
</evidence>
<keyword evidence="3" id="KW-1185">Reference proteome</keyword>
<dbReference type="Ensembl" id="ENSVKKT00000005373.1">
    <property type="protein sequence ID" value="ENSVKKP00000005226.1"/>
    <property type="gene ID" value="ENSVKKG00000003870.1"/>
</dbReference>
<evidence type="ECO:0000256" key="1">
    <source>
        <dbReference type="SAM" id="MobiDB-lite"/>
    </source>
</evidence>
<feature type="region of interest" description="Disordered" evidence="1">
    <location>
        <begin position="78"/>
        <end position="101"/>
    </location>
</feature>
<protein>
    <submittedName>
        <fullName evidence="2">Uncharacterized protein</fullName>
    </submittedName>
</protein>
<proteinExistence type="predicted"/>
<sequence length="101" mass="11121">HLGWGSTQTQHLFIHMNVELKLDLVIAERIILSGQGNVLYSHTLCELLRENMVGINRSSRQNSRGIYPFPFSLPLLPGPGGEAGEQSGCNGATEEQIHEPL</sequence>
<dbReference type="AlphaFoldDB" id="A0A8D2IV78"/>
<reference evidence="2" key="2">
    <citation type="submission" date="2025-09" db="UniProtKB">
        <authorList>
            <consortium name="Ensembl"/>
        </authorList>
    </citation>
    <scope>IDENTIFICATION</scope>
</reference>
<evidence type="ECO:0000313" key="3">
    <source>
        <dbReference type="Proteomes" id="UP000694545"/>
    </source>
</evidence>
<dbReference type="Proteomes" id="UP000694545">
    <property type="component" value="Unplaced"/>
</dbReference>
<accession>A0A8D2IV78</accession>
<reference evidence="2" key="1">
    <citation type="submission" date="2025-08" db="UniProtKB">
        <authorList>
            <consortium name="Ensembl"/>
        </authorList>
    </citation>
    <scope>IDENTIFICATION</scope>
</reference>
<organism evidence="2 3">
    <name type="scientific">Varanus komodoensis</name>
    <name type="common">Komodo dragon</name>
    <dbReference type="NCBI Taxonomy" id="61221"/>
    <lineage>
        <taxon>Eukaryota</taxon>
        <taxon>Metazoa</taxon>
        <taxon>Chordata</taxon>
        <taxon>Craniata</taxon>
        <taxon>Vertebrata</taxon>
        <taxon>Euteleostomi</taxon>
        <taxon>Lepidosauria</taxon>
        <taxon>Squamata</taxon>
        <taxon>Bifurcata</taxon>
        <taxon>Unidentata</taxon>
        <taxon>Episquamata</taxon>
        <taxon>Toxicofera</taxon>
        <taxon>Anguimorpha</taxon>
        <taxon>Paleoanguimorpha</taxon>
        <taxon>Varanoidea</taxon>
        <taxon>Varanidae</taxon>
        <taxon>Varanus</taxon>
    </lineage>
</organism>
<name>A0A8D2IV78_VARKO</name>